<dbReference type="Proteomes" id="UP000292003">
    <property type="component" value="Unassembled WGS sequence"/>
</dbReference>
<feature type="transmembrane region" description="Helical" evidence="7">
    <location>
        <begin position="241"/>
        <end position="265"/>
    </location>
</feature>
<dbReference type="RefSeq" id="WP_130473865.1">
    <property type="nucleotide sequence ID" value="NZ_SFCC01000002.1"/>
</dbReference>
<keyword evidence="2" id="KW-1003">Cell membrane</keyword>
<comment type="similarity">
    <text evidence="6">Belongs to the ABC-4 integral membrane protein family.</text>
</comment>
<evidence type="ECO:0000313" key="10">
    <source>
        <dbReference type="Proteomes" id="UP000292003"/>
    </source>
</evidence>
<keyword evidence="4 7" id="KW-1133">Transmembrane helix</keyword>
<dbReference type="InterPro" id="IPR003838">
    <property type="entry name" value="ABC3_permease_C"/>
</dbReference>
<feature type="transmembrane region" description="Helical" evidence="7">
    <location>
        <begin position="673"/>
        <end position="698"/>
    </location>
</feature>
<comment type="caution">
    <text evidence="9">The sequence shown here is derived from an EMBL/GenBank/DDBJ whole genome shotgun (WGS) entry which is preliminary data.</text>
</comment>
<evidence type="ECO:0000313" key="9">
    <source>
        <dbReference type="EMBL" id="RZQ65078.1"/>
    </source>
</evidence>
<evidence type="ECO:0000256" key="2">
    <source>
        <dbReference type="ARBA" id="ARBA00022475"/>
    </source>
</evidence>
<feature type="transmembrane region" description="Helical" evidence="7">
    <location>
        <begin position="355"/>
        <end position="381"/>
    </location>
</feature>
<evidence type="ECO:0000259" key="8">
    <source>
        <dbReference type="Pfam" id="PF02687"/>
    </source>
</evidence>
<organism evidence="9 10">
    <name type="scientific">Amycolatopsis suaedae</name>
    <dbReference type="NCBI Taxonomy" id="2510978"/>
    <lineage>
        <taxon>Bacteria</taxon>
        <taxon>Bacillati</taxon>
        <taxon>Actinomycetota</taxon>
        <taxon>Actinomycetes</taxon>
        <taxon>Pseudonocardiales</taxon>
        <taxon>Pseudonocardiaceae</taxon>
        <taxon>Amycolatopsis</taxon>
    </lineage>
</organism>
<gene>
    <name evidence="9" type="ORF">EWH70_04040</name>
</gene>
<evidence type="ECO:0000256" key="6">
    <source>
        <dbReference type="ARBA" id="ARBA00038076"/>
    </source>
</evidence>
<feature type="transmembrane region" description="Helical" evidence="7">
    <location>
        <begin position="184"/>
        <end position="208"/>
    </location>
</feature>
<feature type="transmembrane region" description="Helical" evidence="7">
    <location>
        <begin position="402"/>
        <end position="424"/>
    </location>
</feature>
<dbReference type="PANTHER" id="PTHR30572">
    <property type="entry name" value="MEMBRANE COMPONENT OF TRANSPORTER-RELATED"/>
    <property type="match status" value="1"/>
</dbReference>
<protein>
    <submittedName>
        <fullName evidence="9">ABC transporter permease</fullName>
    </submittedName>
</protein>
<evidence type="ECO:0000256" key="5">
    <source>
        <dbReference type="ARBA" id="ARBA00023136"/>
    </source>
</evidence>
<keyword evidence="5 7" id="KW-0472">Membrane</keyword>
<evidence type="ECO:0000256" key="7">
    <source>
        <dbReference type="SAM" id="Phobius"/>
    </source>
</evidence>
<proteinExistence type="inferred from homology"/>
<dbReference type="OrthoDB" id="4871813at2"/>
<accession>A0A4Q7JD62</accession>
<dbReference type="PANTHER" id="PTHR30572:SF4">
    <property type="entry name" value="ABC TRANSPORTER PERMEASE YTRF"/>
    <property type="match status" value="1"/>
</dbReference>
<feature type="transmembrane region" description="Helical" evidence="7">
    <location>
        <begin position="710"/>
        <end position="732"/>
    </location>
</feature>
<feature type="transmembrane region" description="Helical" evidence="7">
    <location>
        <begin position="324"/>
        <end position="343"/>
    </location>
</feature>
<dbReference type="Pfam" id="PF02687">
    <property type="entry name" value="FtsX"/>
    <property type="match status" value="2"/>
</dbReference>
<feature type="transmembrane region" description="Helical" evidence="7">
    <location>
        <begin position="277"/>
        <end position="303"/>
    </location>
</feature>
<dbReference type="AlphaFoldDB" id="A0A4Q7JD62"/>
<name>A0A4Q7JD62_9PSEU</name>
<evidence type="ECO:0000256" key="3">
    <source>
        <dbReference type="ARBA" id="ARBA00022692"/>
    </source>
</evidence>
<feature type="domain" description="ABC3 transporter permease C-terminal" evidence="8">
    <location>
        <begin position="626"/>
        <end position="728"/>
    </location>
</feature>
<dbReference type="InterPro" id="IPR050250">
    <property type="entry name" value="Macrolide_Exporter_MacB"/>
</dbReference>
<feature type="transmembrane region" description="Helical" evidence="7">
    <location>
        <begin position="21"/>
        <end position="44"/>
    </location>
</feature>
<feature type="domain" description="ABC3 transporter permease C-terminal" evidence="8">
    <location>
        <begin position="192"/>
        <end position="309"/>
    </location>
</feature>
<keyword evidence="10" id="KW-1185">Reference proteome</keyword>
<dbReference type="GO" id="GO:0022857">
    <property type="term" value="F:transmembrane transporter activity"/>
    <property type="evidence" value="ECO:0007669"/>
    <property type="project" value="TreeGrafter"/>
</dbReference>
<comment type="subcellular location">
    <subcellularLocation>
        <location evidence="1">Cell membrane</location>
        <topology evidence="1">Multi-pass membrane protein</topology>
    </subcellularLocation>
</comment>
<feature type="transmembrane region" description="Helical" evidence="7">
    <location>
        <begin position="621"/>
        <end position="642"/>
    </location>
</feature>
<keyword evidence="3 7" id="KW-0812">Transmembrane</keyword>
<sequence length="743" mass="76361">MNPVQLALRVLRGDRRTRTSAILTAVGVAVATALVLLLVSLPFATEARSQRGLWQEYPRESTQDSTPTLALAYSKDFTGDRQISRVDVARLADVPHRSLPPGIDRLPEPGEVLLSPELAQLASKLPASQLSDRFGGKVVGVLGQDALTFPEQLVALVGQTPQSIGDNAVPVPAFPSTGAQVDPYLQLLSGVGIVVLLVPSLVLVASAARLTAARREQRLAALRLAGATPGQVTATVAAETAIAAVAGAVLGVAAGPGFHLLASLVPWAGGTWQTDDFVLPVGVTVAIAVAIPALVVLAAVLGLRRVVRQPLGAASSHARRPLHWWRLLVLPVAGLLFALALIASKESGAGILPVLAGLALLVGSAAVVGPWVTSAVGGIFVKLWRRPAALLAGRRLRDDPRGAYRASAGVVLAVFAGSMALTLLPSLESLAGGGRSFQDSVLYIDTSPDKAAQVAEKAGAELDRYGIAERPVSIPQVSLKYGNTGQYAMVMPCADAARLTRLVPGAACTGGPAIYSGYPVTARDVTVSADYEQPGVPLTPGTVERTVPATDSDARGAVIVEPSAVPASVRPEKVTVAVQTTPASREVVRTALVGAANGEQIESRELHLSDQQTQLADLRRVTVIGLVAAGLLAGCSAAIATAGSVMDRRRTFGALLAAGTPVRTLARALRTEAALPAMVATIGAGVVGAFVGLGLFSIVDSSPVVISPWILAPVGVGALVAVLAASVCTPALKRVQAEPLADE</sequence>
<evidence type="ECO:0000256" key="1">
    <source>
        <dbReference type="ARBA" id="ARBA00004651"/>
    </source>
</evidence>
<dbReference type="GO" id="GO:0005886">
    <property type="term" value="C:plasma membrane"/>
    <property type="evidence" value="ECO:0007669"/>
    <property type="project" value="UniProtKB-SubCell"/>
</dbReference>
<reference evidence="9 10" key="1">
    <citation type="submission" date="2019-02" db="EMBL/GenBank/DDBJ databases">
        <title>Draft genome sequence of Amycolatopsis sp. 8-3EHSu isolated from roots of Suaeda maritima.</title>
        <authorList>
            <person name="Duangmal K."/>
            <person name="Chantavorakit T."/>
        </authorList>
    </citation>
    <scope>NUCLEOTIDE SEQUENCE [LARGE SCALE GENOMIC DNA]</scope>
    <source>
        <strain evidence="9 10">8-3EHSu</strain>
    </source>
</reference>
<evidence type="ECO:0000256" key="4">
    <source>
        <dbReference type="ARBA" id="ARBA00022989"/>
    </source>
</evidence>
<dbReference type="EMBL" id="SFCC01000002">
    <property type="protein sequence ID" value="RZQ65078.1"/>
    <property type="molecule type" value="Genomic_DNA"/>
</dbReference>